<dbReference type="EMBL" id="AAXW01000104">
    <property type="protein sequence ID" value="EAZ88127.1"/>
    <property type="molecule type" value="Genomic_DNA"/>
</dbReference>
<accession>A3IZG4</accession>
<dbReference type="Proteomes" id="UP000003781">
    <property type="component" value="Unassembled WGS sequence"/>
</dbReference>
<comment type="caution">
    <text evidence="1">The sequence shown here is derived from an EMBL/GenBank/DDBJ whole genome shotgun (WGS) entry which is preliminary data.</text>
</comment>
<gene>
    <name evidence="1" type="ORF">CY0110_10882</name>
</gene>
<dbReference type="InterPro" id="IPR029044">
    <property type="entry name" value="Nucleotide-diphossugar_trans"/>
</dbReference>
<dbReference type="RefSeq" id="WP_008278781.1">
    <property type="nucleotide sequence ID" value="NZ_AAXW01000104.1"/>
</dbReference>
<name>A3IZG4_9CHRO</name>
<reference evidence="1 2" key="1">
    <citation type="submission" date="2007-03" db="EMBL/GenBank/DDBJ databases">
        <authorList>
            <person name="Stal L."/>
            <person name="Ferriera S."/>
            <person name="Johnson J."/>
            <person name="Kravitz S."/>
            <person name="Beeson K."/>
            <person name="Sutton G."/>
            <person name="Rogers Y.-H."/>
            <person name="Friedman R."/>
            <person name="Frazier M."/>
            <person name="Venter J.C."/>
        </authorList>
    </citation>
    <scope>NUCLEOTIDE SEQUENCE [LARGE SCALE GENOMIC DNA]</scope>
    <source>
        <strain evidence="1 2">CCY0110</strain>
    </source>
</reference>
<evidence type="ECO:0008006" key="3">
    <source>
        <dbReference type="Google" id="ProtNLM"/>
    </source>
</evidence>
<sequence length="339" mass="39592">MVSQGIYTLANDVVYDQLIALLNSIEVNVSPSLPICIIPYDERLDKVKAEIKNRPNLSLFENQSSINRWENFAHKVWEAHPRNKESKASRPRWYKGHLHRKFVAFDGQFDQFIFYEADNLAMKSVEDVFKKLEDYDFVFDDWEHRKSTENAALNIPIIETSGCYTEEQVRPKIHDASFFGSKKGLFPPEELAELEDKLINKREVEWINRIGWWDDVFLYNYLTLRSERPIYNFTQSSDGQDRTGNCADADPFVSIDNVLYNEQGLKPIHRIHYMNYSSASFARLCQGEDADINYKDTFLYYRFLKNPDQKPSQLTPPTSLTKATRKLQGIMGKIKRTIS</sequence>
<organism evidence="1 2">
    <name type="scientific">Crocosphaera chwakensis CCY0110</name>
    <dbReference type="NCBI Taxonomy" id="391612"/>
    <lineage>
        <taxon>Bacteria</taxon>
        <taxon>Bacillati</taxon>
        <taxon>Cyanobacteriota</taxon>
        <taxon>Cyanophyceae</taxon>
        <taxon>Oscillatoriophycideae</taxon>
        <taxon>Chroococcales</taxon>
        <taxon>Aphanothecaceae</taxon>
        <taxon>Crocosphaera</taxon>
        <taxon>Crocosphaera chwakensis</taxon>
    </lineage>
</organism>
<dbReference type="NCBIfam" id="NF045582">
    <property type="entry name" value="Npun_R2823_gen"/>
    <property type="match status" value="1"/>
</dbReference>
<dbReference type="eggNOG" id="COG1442">
    <property type="taxonomic scope" value="Bacteria"/>
</dbReference>
<evidence type="ECO:0000313" key="1">
    <source>
        <dbReference type="EMBL" id="EAZ88127.1"/>
    </source>
</evidence>
<proteinExistence type="predicted"/>
<dbReference type="AlphaFoldDB" id="A3IZG4"/>
<keyword evidence="2" id="KW-1185">Reference proteome</keyword>
<dbReference type="OrthoDB" id="480149at2"/>
<dbReference type="InterPro" id="IPR054619">
    <property type="entry name" value="Npun_R2821-like"/>
</dbReference>
<protein>
    <recommendedName>
        <fullName evidence="3">Methionine synthase II (Cobalamin-independent)</fullName>
    </recommendedName>
</protein>
<evidence type="ECO:0000313" key="2">
    <source>
        <dbReference type="Proteomes" id="UP000003781"/>
    </source>
</evidence>
<dbReference type="SUPFAM" id="SSF53448">
    <property type="entry name" value="Nucleotide-diphospho-sugar transferases"/>
    <property type="match status" value="1"/>
</dbReference>